<feature type="non-terminal residue" evidence="1">
    <location>
        <position position="79"/>
    </location>
</feature>
<sequence>CRSGVFFGVACSKANAEDCKGITALCCGLKMDEPEWIENSNSENNGSRVQRIYWECGVKGNIFESAPKTKNKYGARKNF</sequence>
<evidence type="ECO:0000313" key="1">
    <source>
        <dbReference type="EMBL" id="KAI3952181.1"/>
    </source>
</evidence>
<name>A0AAD4XSR2_9MAGN</name>
<reference evidence="1" key="1">
    <citation type="submission" date="2022-04" db="EMBL/GenBank/DDBJ databases">
        <title>A functionally conserved STORR gene fusion in Papaver species that diverged 16.8 million years ago.</title>
        <authorList>
            <person name="Catania T."/>
        </authorList>
    </citation>
    <scope>NUCLEOTIDE SEQUENCE</scope>
    <source>
        <strain evidence="1">S-188037</strain>
    </source>
</reference>
<organism evidence="1 2">
    <name type="scientific">Papaver atlanticum</name>
    <dbReference type="NCBI Taxonomy" id="357466"/>
    <lineage>
        <taxon>Eukaryota</taxon>
        <taxon>Viridiplantae</taxon>
        <taxon>Streptophyta</taxon>
        <taxon>Embryophyta</taxon>
        <taxon>Tracheophyta</taxon>
        <taxon>Spermatophyta</taxon>
        <taxon>Magnoliopsida</taxon>
        <taxon>Ranunculales</taxon>
        <taxon>Papaveraceae</taxon>
        <taxon>Papaveroideae</taxon>
        <taxon>Papaver</taxon>
    </lineage>
</organism>
<evidence type="ECO:0000313" key="2">
    <source>
        <dbReference type="Proteomes" id="UP001202328"/>
    </source>
</evidence>
<keyword evidence="2" id="KW-1185">Reference proteome</keyword>
<accession>A0AAD4XSR2</accession>
<dbReference type="Proteomes" id="UP001202328">
    <property type="component" value="Unassembled WGS sequence"/>
</dbReference>
<dbReference type="AlphaFoldDB" id="A0AAD4XSR2"/>
<gene>
    <name evidence="1" type="ORF">MKW98_005876</name>
</gene>
<dbReference type="EMBL" id="JAJJMB010002292">
    <property type="protein sequence ID" value="KAI3952181.1"/>
    <property type="molecule type" value="Genomic_DNA"/>
</dbReference>
<proteinExistence type="predicted"/>
<protein>
    <submittedName>
        <fullName evidence="1">Uncharacterized protein</fullName>
    </submittedName>
</protein>
<comment type="caution">
    <text evidence="1">The sequence shown here is derived from an EMBL/GenBank/DDBJ whole genome shotgun (WGS) entry which is preliminary data.</text>
</comment>